<dbReference type="OrthoDB" id="185373at2759"/>
<sequence>MAEVLRYPFALHGYEKGTPLLYPKDSLSSLKSKVVVSDGSSLIASRPKKMPSLRVTGLEMPVSKGWLEILRVKCVIRRKESSVQSNTVSVQFDSSCGVKNAPAHNEKEGSPENLLPFRSSVFKELHVRAGGANLSGSKVYYLDERNEDVLSKRILKLCRLNKVRSALALYKSMIFTSIKPNSHACNSLLSCILRNGSLDDALEVFESLKEGKMTTAHTYSLILKAVAEDRGSDAALELFEEICKNDCAASNGFDVIVYNTMISAFGKLNNWVNAEKFWRILQNKGLIGTTVTYSVLICLFVRCGKNELAVDAYSEMVQNGLTPGVDVMQAMVGACMKEGNFDMAFSIFQSMLNSGLKPNAKTCNAVINLLGKARKPKLAFKVYDLMKLLGHVPDSYTWNSLLGALNHVNRHADALQYFERIRKQQPEILSFHIYNTILISCQRLGLWEKAVELLWAMEASGDSVSTSSYNLVIGACEVGRMPKIALRVYKHMVDQNCSPDLFTLLSVMRSCIWGSLWNEVEDILNCSAPNGFLYNAAIQGMCLTGRIDLARKVYIKMHQNGLKADGKTRALLLQNLPKDLKR</sequence>
<dbReference type="PANTHER" id="PTHR46128:SF329">
    <property type="entry name" value="MITOCHONDRIAL GROUP I INTRON SPLICING FACTOR DMR1"/>
    <property type="match status" value="1"/>
</dbReference>
<evidence type="ECO:0000313" key="5">
    <source>
        <dbReference type="Proteomes" id="UP001152484"/>
    </source>
</evidence>
<dbReference type="Pfam" id="PF13041">
    <property type="entry name" value="PPR_2"/>
    <property type="match status" value="2"/>
</dbReference>
<dbReference type="EMBL" id="CAMAPE010000005">
    <property type="protein sequence ID" value="CAH9067707.1"/>
    <property type="molecule type" value="Genomic_DNA"/>
</dbReference>
<feature type="repeat" description="PPR" evidence="3">
    <location>
        <begin position="530"/>
        <end position="564"/>
    </location>
</feature>
<organism evidence="4 5">
    <name type="scientific">Cuscuta europaea</name>
    <name type="common">European dodder</name>
    <dbReference type="NCBI Taxonomy" id="41803"/>
    <lineage>
        <taxon>Eukaryota</taxon>
        <taxon>Viridiplantae</taxon>
        <taxon>Streptophyta</taxon>
        <taxon>Embryophyta</taxon>
        <taxon>Tracheophyta</taxon>
        <taxon>Spermatophyta</taxon>
        <taxon>Magnoliopsida</taxon>
        <taxon>eudicotyledons</taxon>
        <taxon>Gunneridae</taxon>
        <taxon>Pentapetalae</taxon>
        <taxon>asterids</taxon>
        <taxon>lamiids</taxon>
        <taxon>Solanales</taxon>
        <taxon>Convolvulaceae</taxon>
        <taxon>Cuscuteae</taxon>
        <taxon>Cuscuta</taxon>
        <taxon>Cuscuta subgen. Cuscuta</taxon>
    </lineage>
</organism>
<dbReference type="PANTHER" id="PTHR46128">
    <property type="entry name" value="MITOCHONDRIAL GROUP I INTRON SPLICING FACTOR CCM1"/>
    <property type="match status" value="1"/>
</dbReference>
<evidence type="ECO:0000256" key="2">
    <source>
        <dbReference type="ARBA" id="ARBA00022737"/>
    </source>
</evidence>
<dbReference type="Pfam" id="PF13812">
    <property type="entry name" value="PPR_3"/>
    <property type="match status" value="1"/>
</dbReference>
<comment type="caution">
    <text evidence="4">The sequence shown here is derived from an EMBL/GenBank/DDBJ whole genome shotgun (WGS) entry which is preliminary data.</text>
</comment>
<keyword evidence="2" id="KW-0677">Repeat</keyword>
<feature type="repeat" description="PPR" evidence="3">
    <location>
        <begin position="359"/>
        <end position="393"/>
    </location>
</feature>
<dbReference type="Gene3D" id="1.25.40.10">
    <property type="entry name" value="Tetratricopeptide repeat domain"/>
    <property type="match status" value="4"/>
</dbReference>
<name>A0A9P0YLW9_CUSEU</name>
<proteinExistence type="inferred from homology"/>
<dbReference type="InterPro" id="IPR002885">
    <property type="entry name" value="PPR_rpt"/>
</dbReference>
<evidence type="ECO:0000256" key="3">
    <source>
        <dbReference type="PROSITE-ProRule" id="PRU00708"/>
    </source>
</evidence>
<accession>A0A9P0YLW9</accession>
<feature type="repeat" description="PPR" evidence="3">
    <location>
        <begin position="289"/>
        <end position="323"/>
    </location>
</feature>
<feature type="repeat" description="PPR" evidence="3">
    <location>
        <begin position="254"/>
        <end position="288"/>
    </location>
</feature>
<feature type="repeat" description="PPR" evidence="3">
    <location>
        <begin position="324"/>
        <end position="358"/>
    </location>
</feature>
<dbReference type="InterPro" id="IPR011990">
    <property type="entry name" value="TPR-like_helical_dom_sf"/>
</dbReference>
<feature type="repeat" description="PPR" evidence="3">
    <location>
        <begin position="181"/>
        <end position="215"/>
    </location>
</feature>
<evidence type="ECO:0000256" key="1">
    <source>
        <dbReference type="ARBA" id="ARBA00007626"/>
    </source>
</evidence>
<protein>
    <recommendedName>
        <fullName evidence="6">Pentatricopeptide repeat-containing protein</fullName>
    </recommendedName>
</protein>
<keyword evidence="5" id="KW-1185">Reference proteome</keyword>
<reference evidence="4" key="1">
    <citation type="submission" date="2022-07" db="EMBL/GenBank/DDBJ databases">
        <authorList>
            <person name="Macas J."/>
            <person name="Novak P."/>
            <person name="Neumann P."/>
        </authorList>
    </citation>
    <scope>NUCLEOTIDE SEQUENCE</scope>
</reference>
<gene>
    <name evidence="4" type="ORF">CEURO_LOCUS2604</name>
</gene>
<feature type="repeat" description="PPR" evidence="3">
    <location>
        <begin position="465"/>
        <end position="499"/>
    </location>
</feature>
<evidence type="ECO:0008006" key="6">
    <source>
        <dbReference type="Google" id="ProtNLM"/>
    </source>
</evidence>
<feature type="repeat" description="PPR" evidence="3">
    <location>
        <begin position="394"/>
        <end position="428"/>
    </location>
</feature>
<dbReference type="PROSITE" id="PS51375">
    <property type="entry name" value="PPR"/>
    <property type="match status" value="8"/>
</dbReference>
<dbReference type="Proteomes" id="UP001152484">
    <property type="component" value="Unassembled WGS sequence"/>
</dbReference>
<dbReference type="AlphaFoldDB" id="A0A9P0YLW9"/>
<dbReference type="SUPFAM" id="SSF48452">
    <property type="entry name" value="TPR-like"/>
    <property type="match status" value="1"/>
</dbReference>
<dbReference type="Pfam" id="PF01535">
    <property type="entry name" value="PPR"/>
    <property type="match status" value="4"/>
</dbReference>
<dbReference type="InterPro" id="IPR050872">
    <property type="entry name" value="PPR_P_subfamily"/>
</dbReference>
<comment type="similarity">
    <text evidence="1">Belongs to the PPR family. P subfamily.</text>
</comment>
<dbReference type="NCBIfam" id="TIGR00756">
    <property type="entry name" value="PPR"/>
    <property type="match status" value="7"/>
</dbReference>
<evidence type="ECO:0000313" key="4">
    <source>
        <dbReference type="EMBL" id="CAH9067707.1"/>
    </source>
</evidence>